<dbReference type="AlphaFoldDB" id="A0A835K7S1"/>
<dbReference type="InterPro" id="IPR036420">
    <property type="entry name" value="BRCT_dom_sf"/>
</dbReference>
<keyword evidence="2" id="KW-0812">Transmembrane</keyword>
<evidence type="ECO:0000313" key="4">
    <source>
        <dbReference type="EMBL" id="KAF9680926.1"/>
    </source>
</evidence>
<feature type="transmembrane region" description="Helical" evidence="2">
    <location>
        <begin position="145"/>
        <end position="164"/>
    </location>
</feature>
<keyword evidence="2" id="KW-0472">Membrane</keyword>
<keyword evidence="2" id="KW-1133">Transmembrane helix</keyword>
<comment type="caution">
    <text evidence="4">The sequence shown here is derived from an EMBL/GenBank/DDBJ whole genome shotgun (WGS) entry which is preliminary data.</text>
</comment>
<protein>
    <recommendedName>
        <fullName evidence="3">BRCT domain-containing protein</fullName>
    </recommendedName>
</protein>
<accession>A0A835K7S1</accession>
<dbReference type="Gene3D" id="3.40.50.10190">
    <property type="entry name" value="BRCT domain"/>
    <property type="match status" value="1"/>
</dbReference>
<dbReference type="SUPFAM" id="SSF52113">
    <property type="entry name" value="BRCT domain"/>
    <property type="match status" value="2"/>
</dbReference>
<sequence>MNTMRSDLELTSPYMSAELQKWTWPTTQEEYFMSTALTCCPLYPLNQQEQQPKRAAATIEDFMLKSSPVGDEWLPNIADEEDLRSLLMDVASLPSFRGLQSFEPMSPVASSVGSEPVVVRSHGPFAGLVICVTGLSKVMYNNCTVAAVCVIVMVTATFFPFEMLGISFGGRKFEHALKHGSKIGLFVVTLGWFVDSVRKNVRLSESLYSVKSVGENGACLDEMNRLVGFSGAENVCLPVGINDVKQFNKSEALHQLSSGRSPIKSIGLNMSGNSMYVDSDISDDLRSKVYEAATREGAKVLDRWFVGCSASHVVCEGASIQKYLGHSSNLVTPLWILKSVKEKHIQRLVHMSADLARHVGVMLENFQNRITEEEMDGRNVPRDPQSLRGKASHEERVQIVNVAKNRVRNRRSHRMQTCQTPIRPITPSSLLDSICWSISEPTSSASIYTDSFSSEDVSEQHASVFFDAKGDIKDSEASFANLIRPLTESEKTELIFKNHFLTILFPIDRFSEMGPSSRTFFSENGFTCLEVLNHIYAFYQVSFENLFPSLLQEIGAAIHTDSRHADRLRSVYSSKETAEHGYVFFKRIDFLGSRNSFEMLKRVSGDNNSNVYELLIRA</sequence>
<feature type="domain" description="BRCT" evidence="3">
    <location>
        <begin position="270"/>
        <end position="343"/>
    </location>
</feature>
<gene>
    <name evidence="4" type="ORF">SADUNF_Sadunf06G0172400</name>
</gene>
<organism evidence="4 5">
    <name type="scientific">Salix dunnii</name>
    <dbReference type="NCBI Taxonomy" id="1413687"/>
    <lineage>
        <taxon>Eukaryota</taxon>
        <taxon>Viridiplantae</taxon>
        <taxon>Streptophyta</taxon>
        <taxon>Embryophyta</taxon>
        <taxon>Tracheophyta</taxon>
        <taxon>Spermatophyta</taxon>
        <taxon>Magnoliopsida</taxon>
        <taxon>eudicotyledons</taxon>
        <taxon>Gunneridae</taxon>
        <taxon>Pentapetalae</taxon>
        <taxon>rosids</taxon>
        <taxon>fabids</taxon>
        <taxon>Malpighiales</taxon>
        <taxon>Salicaceae</taxon>
        <taxon>Saliceae</taxon>
        <taxon>Salix</taxon>
    </lineage>
</organism>
<keyword evidence="5" id="KW-1185">Reference proteome</keyword>
<reference evidence="4 5" key="1">
    <citation type="submission" date="2020-10" db="EMBL/GenBank/DDBJ databases">
        <title>Plant Genome Project.</title>
        <authorList>
            <person name="Zhang R.-G."/>
        </authorList>
    </citation>
    <scope>NUCLEOTIDE SEQUENCE [LARGE SCALE GENOMIC DNA]</scope>
    <source>
        <strain evidence="4">FAFU-HL-1</strain>
        <tissue evidence="4">Leaf</tissue>
    </source>
</reference>
<proteinExistence type="predicted"/>
<evidence type="ECO:0000313" key="5">
    <source>
        <dbReference type="Proteomes" id="UP000657918"/>
    </source>
</evidence>
<dbReference type="OrthoDB" id="251770at2759"/>
<dbReference type="Proteomes" id="UP000657918">
    <property type="component" value="Unassembled WGS sequence"/>
</dbReference>
<feature type="region of interest" description="Disordered" evidence="1">
    <location>
        <begin position="374"/>
        <end position="393"/>
    </location>
</feature>
<dbReference type="EMBL" id="JADGMS010000006">
    <property type="protein sequence ID" value="KAF9680926.1"/>
    <property type="molecule type" value="Genomic_DNA"/>
</dbReference>
<dbReference type="PROSITE" id="PS50172">
    <property type="entry name" value="BRCT"/>
    <property type="match status" value="1"/>
</dbReference>
<dbReference type="PANTHER" id="PTHR47576:SF2">
    <property type="entry name" value="BRCT DOMAIN DNA REPAIR PROTEIN-RELATED"/>
    <property type="match status" value="1"/>
</dbReference>
<name>A0A835K7S1_9ROSI</name>
<dbReference type="SMART" id="SM00292">
    <property type="entry name" value="BRCT"/>
    <property type="match status" value="2"/>
</dbReference>
<dbReference type="PANTHER" id="PTHR47576">
    <property type="entry name" value="BRCT DOMAIN DNA REPAIR PROTEIN-RELATED"/>
    <property type="match status" value="1"/>
</dbReference>
<evidence type="ECO:0000256" key="1">
    <source>
        <dbReference type="SAM" id="MobiDB-lite"/>
    </source>
</evidence>
<dbReference type="InterPro" id="IPR001357">
    <property type="entry name" value="BRCT_dom"/>
</dbReference>
<evidence type="ECO:0000259" key="3">
    <source>
        <dbReference type="PROSITE" id="PS50172"/>
    </source>
</evidence>
<evidence type="ECO:0000256" key="2">
    <source>
        <dbReference type="SAM" id="Phobius"/>
    </source>
</evidence>